<protein>
    <recommendedName>
        <fullName evidence="1">DUF7730 domain-containing protein</fullName>
    </recommendedName>
</protein>
<dbReference type="STRING" id="78410.A0A0P7BNX9"/>
<proteinExistence type="predicted"/>
<dbReference type="PANTHER" id="PTHR38790">
    <property type="entry name" value="2EXR DOMAIN-CONTAINING PROTEIN-RELATED"/>
    <property type="match status" value="1"/>
</dbReference>
<comment type="caution">
    <text evidence="2">The sequence shown here is derived from an EMBL/GenBank/DDBJ whole genome shotgun (WGS) entry which is preliminary data.</text>
</comment>
<sequence length="346" mass="39418">MTGARYPDPAAIASKAHPQHNSALLQLPAEIRNAIFQQLWQDAGAFQHIVLQRGRYVLARCVTNHAASDDLMEACDSKLMTRFNDPLLAHRLLSPWGNHWKCEELYKSARQTEPSSFLPVMLTCSQLYFECRASIYHNLTFVIHDIETLHQLTVSRHSPLLNNMKQLQLAIRVPIRREEHKKMSPEAHKVMSRWRQCCSALDMAKNLTEVDLWLDTAEPSWQACLSRVPTSNANPYVFGERLASILTVDLPMNPNRPEAWKDVINLEPRFTIRARGWPTWRVQTSMESDYITGLAAWAEPGVPVTTLRGQPVGQECTRTGPDARAREAIYYNTLGLLSPKARRARN</sequence>
<dbReference type="Pfam" id="PF24864">
    <property type="entry name" value="DUF7730"/>
    <property type="match status" value="1"/>
</dbReference>
<evidence type="ECO:0000313" key="3">
    <source>
        <dbReference type="Proteomes" id="UP000050424"/>
    </source>
</evidence>
<keyword evidence="3" id="KW-1185">Reference proteome</keyword>
<reference evidence="2 3" key="1">
    <citation type="submission" date="2015-09" db="EMBL/GenBank/DDBJ databases">
        <title>Draft genome of a European isolate of the apple canker pathogen Neonectria ditissima.</title>
        <authorList>
            <person name="Gomez-Cortecero A."/>
            <person name="Harrison R.J."/>
            <person name="Armitage A.D."/>
        </authorList>
    </citation>
    <scope>NUCLEOTIDE SEQUENCE [LARGE SCALE GENOMIC DNA]</scope>
    <source>
        <strain evidence="2 3">R09/05</strain>
    </source>
</reference>
<name>A0A0P7BNX9_9HYPO</name>
<dbReference type="OrthoDB" id="4757095at2759"/>
<accession>A0A0P7BNX9</accession>
<evidence type="ECO:0000259" key="1">
    <source>
        <dbReference type="Pfam" id="PF24864"/>
    </source>
</evidence>
<dbReference type="InterPro" id="IPR056632">
    <property type="entry name" value="DUF7730"/>
</dbReference>
<evidence type="ECO:0000313" key="2">
    <source>
        <dbReference type="EMBL" id="KPM42159.1"/>
    </source>
</evidence>
<feature type="domain" description="DUF7730" evidence="1">
    <location>
        <begin position="17"/>
        <end position="223"/>
    </location>
</feature>
<dbReference type="EMBL" id="LKCW01000053">
    <property type="protein sequence ID" value="KPM42159.1"/>
    <property type="molecule type" value="Genomic_DNA"/>
</dbReference>
<organism evidence="2 3">
    <name type="scientific">Neonectria ditissima</name>
    <dbReference type="NCBI Taxonomy" id="78410"/>
    <lineage>
        <taxon>Eukaryota</taxon>
        <taxon>Fungi</taxon>
        <taxon>Dikarya</taxon>
        <taxon>Ascomycota</taxon>
        <taxon>Pezizomycotina</taxon>
        <taxon>Sordariomycetes</taxon>
        <taxon>Hypocreomycetidae</taxon>
        <taxon>Hypocreales</taxon>
        <taxon>Nectriaceae</taxon>
        <taxon>Neonectria</taxon>
    </lineage>
</organism>
<dbReference type="AlphaFoldDB" id="A0A0P7BNX9"/>
<dbReference type="Proteomes" id="UP000050424">
    <property type="component" value="Unassembled WGS sequence"/>
</dbReference>
<gene>
    <name evidence="2" type="ORF">AK830_g4436</name>
</gene>